<accession>A0A6J4QKQ6</accession>
<dbReference type="EMBL" id="CADCVA010000419">
    <property type="protein sequence ID" value="CAA9447249.1"/>
    <property type="molecule type" value="Genomic_DNA"/>
</dbReference>
<evidence type="ECO:0000313" key="2">
    <source>
        <dbReference type="EMBL" id="CAA9447249.1"/>
    </source>
</evidence>
<feature type="non-terminal residue" evidence="2">
    <location>
        <position position="88"/>
    </location>
</feature>
<evidence type="ECO:0000256" key="1">
    <source>
        <dbReference type="SAM" id="MobiDB-lite"/>
    </source>
</evidence>
<proteinExistence type="predicted"/>
<feature type="compositionally biased region" description="Basic and acidic residues" evidence="1">
    <location>
        <begin position="9"/>
        <end position="22"/>
    </location>
</feature>
<feature type="region of interest" description="Disordered" evidence="1">
    <location>
        <begin position="1"/>
        <end position="88"/>
    </location>
</feature>
<sequence length="88" mass="9704">ARNSLLRGLRVDDRPARDRRSGGDPAALHRGAHPGPRHGDPDPGRSPRTLCRRQPLPVLHGRGARALAPRLRGDPRLGPLPRRKEDLL</sequence>
<organism evidence="2">
    <name type="scientific">uncultured Rubrobacteraceae bacterium</name>
    <dbReference type="NCBI Taxonomy" id="349277"/>
    <lineage>
        <taxon>Bacteria</taxon>
        <taxon>Bacillati</taxon>
        <taxon>Actinomycetota</taxon>
        <taxon>Rubrobacteria</taxon>
        <taxon>Rubrobacterales</taxon>
        <taxon>Rubrobacteraceae</taxon>
        <taxon>environmental samples</taxon>
    </lineage>
</organism>
<dbReference type="AlphaFoldDB" id="A0A6J4QKQ6"/>
<protein>
    <submittedName>
        <fullName evidence="2">Na(+) H(+) antiporter subunit F</fullName>
    </submittedName>
</protein>
<gene>
    <name evidence="2" type="ORF">AVDCRST_MAG82-3447</name>
</gene>
<reference evidence="2" key="1">
    <citation type="submission" date="2020-02" db="EMBL/GenBank/DDBJ databases">
        <authorList>
            <person name="Meier V. D."/>
        </authorList>
    </citation>
    <scope>NUCLEOTIDE SEQUENCE</scope>
    <source>
        <strain evidence="2">AVDCRST_MAG82</strain>
    </source>
</reference>
<feature type="compositionally biased region" description="Low complexity" evidence="1">
    <location>
        <begin position="64"/>
        <end position="80"/>
    </location>
</feature>
<feature type="non-terminal residue" evidence="2">
    <location>
        <position position="1"/>
    </location>
</feature>
<name>A0A6J4QKQ6_9ACTN</name>